<evidence type="ECO:0000256" key="6">
    <source>
        <dbReference type="SAM" id="Phobius"/>
    </source>
</evidence>
<dbReference type="GO" id="GO:0005384">
    <property type="term" value="F:manganese ion transmembrane transporter activity"/>
    <property type="evidence" value="ECO:0007669"/>
    <property type="project" value="InterPro"/>
</dbReference>
<evidence type="ECO:0000256" key="3">
    <source>
        <dbReference type="ARBA" id="ARBA00022692"/>
    </source>
</evidence>
<dbReference type="InterPro" id="IPR008217">
    <property type="entry name" value="Ccc1_fam"/>
</dbReference>
<feature type="transmembrane region" description="Helical" evidence="6">
    <location>
        <begin position="206"/>
        <end position="226"/>
    </location>
</feature>
<dbReference type="EMBL" id="CP056067">
    <property type="protein sequence ID" value="UKJ89646.1"/>
    <property type="molecule type" value="Genomic_DNA"/>
</dbReference>
<evidence type="ECO:0000313" key="8">
    <source>
        <dbReference type="Proteomes" id="UP000244803"/>
    </source>
</evidence>
<accession>A0A976M6Z5</accession>
<keyword evidence="5 6" id="KW-0472">Membrane</keyword>
<keyword evidence="4 6" id="KW-1133">Transmembrane helix</keyword>
<dbReference type="OrthoDB" id="73465at2759"/>
<organism evidence="7 8">
    <name type="scientific">Theileria orientalis</name>
    <dbReference type="NCBI Taxonomy" id="68886"/>
    <lineage>
        <taxon>Eukaryota</taxon>
        <taxon>Sar</taxon>
        <taxon>Alveolata</taxon>
        <taxon>Apicomplexa</taxon>
        <taxon>Aconoidasida</taxon>
        <taxon>Piroplasmida</taxon>
        <taxon>Theileriidae</taxon>
        <taxon>Theileria</taxon>
    </lineage>
</organism>
<proteinExistence type="inferred from homology"/>
<dbReference type="PANTHER" id="PTHR31851">
    <property type="entry name" value="FE(2+)/MN(2+) TRANSPORTER PCL1"/>
    <property type="match status" value="1"/>
</dbReference>
<name>A0A976M6Z5_THEOR</name>
<comment type="similarity">
    <text evidence="2">Belongs to the CCC1 family.</text>
</comment>
<protein>
    <recommendedName>
        <fullName evidence="9">Integral membrane protein</fullName>
    </recommendedName>
</protein>
<evidence type="ECO:0000256" key="1">
    <source>
        <dbReference type="ARBA" id="ARBA00004127"/>
    </source>
</evidence>
<evidence type="ECO:0000256" key="5">
    <source>
        <dbReference type="ARBA" id="ARBA00023136"/>
    </source>
</evidence>
<dbReference type="GO" id="GO:0012505">
    <property type="term" value="C:endomembrane system"/>
    <property type="evidence" value="ECO:0007669"/>
    <property type="project" value="UniProtKB-SubCell"/>
</dbReference>
<dbReference type="AlphaFoldDB" id="A0A976M6Z5"/>
<keyword evidence="3 6" id="KW-0812">Transmembrane</keyword>
<dbReference type="GO" id="GO:0030026">
    <property type="term" value="P:intracellular manganese ion homeostasis"/>
    <property type="evidence" value="ECO:0007669"/>
    <property type="project" value="InterPro"/>
</dbReference>
<reference evidence="7" key="1">
    <citation type="submission" date="2022-07" db="EMBL/GenBank/DDBJ databases">
        <title>Evaluation of T. orientalis genome assembly methods using nanopore sequencing and analysis of variation between genomes.</title>
        <authorList>
            <person name="Yam J."/>
            <person name="Micallef M.L."/>
            <person name="Liu M."/>
            <person name="Djordjevic S.P."/>
            <person name="Bogema D.R."/>
            <person name="Jenkins C."/>
        </authorList>
    </citation>
    <scope>NUCLEOTIDE SEQUENCE</scope>
    <source>
        <strain evidence="7">Fish Creek</strain>
    </source>
</reference>
<dbReference type="Proteomes" id="UP000244803">
    <property type="component" value="Chromosome 4"/>
</dbReference>
<comment type="subcellular location">
    <subcellularLocation>
        <location evidence="1">Endomembrane system</location>
        <topology evidence="1">Multi-pass membrane protein</topology>
    </subcellularLocation>
</comment>
<feature type="transmembrane region" description="Helical" evidence="6">
    <location>
        <begin position="238"/>
        <end position="260"/>
    </location>
</feature>
<sequence>MVTRESLLNSARLPECQDDVEAGLHTENHLPGRSSYVKTMVFGGLDGVLTMFAVVSGAAGASVSAKKLVCLSIGSLLASSFSMGFGEYVSLKAESDFVDSEKAREEREIEYCPDIEKKEMLDIYMNRYMFSRSDATTLVDVSFRNKDYFLRHMMVEELGIMLEDDETTPLKKSFIMAISFLAMGLFPLGGYLVLALFGEEESEGSIATFAFTTIFTLLGAATLGFFKGKYLKQNRLKSALSMTFNSIVVGVTSYVFGLILSLV</sequence>
<evidence type="ECO:0000256" key="4">
    <source>
        <dbReference type="ARBA" id="ARBA00022989"/>
    </source>
</evidence>
<gene>
    <name evidence="7" type="ORF">MACJ_002898</name>
</gene>
<feature type="transmembrane region" description="Helical" evidence="6">
    <location>
        <begin position="174"/>
        <end position="194"/>
    </location>
</feature>
<evidence type="ECO:0000313" key="7">
    <source>
        <dbReference type="EMBL" id="UKJ89646.1"/>
    </source>
</evidence>
<dbReference type="Pfam" id="PF01988">
    <property type="entry name" value="VIT1"/>
    <property type="match status" value="1"/>
</dbReference>
<evidence type="ECO:0000256" key="2">
    <source>
        <dbReference type="ARBA" id="ARBA00007049"/>
    </source>
</evidence>
<evidence type="ECO:0008006" key="9">
    <source>
        <dbReference type="Google" id="ProtNLM"/>
    </source>
</evidence>